<dbReference type="EC" id="4.1.1.81" evidence="4"/>
<reference evidence="11 12" key="1">
    <citation type="submission" date="2023-07" db="EMBL/GenBank/DDBJ databases">
        <title>Genomic Encyclopedia of Type Strains, Phase IV (KMG-IV): sequencing the most valuable type-strain genomes for metagenomic binning, comparative biology and taxonomic classification.</title>
        <authorList>
            <person name="Goeker M."/>
        </authorList>
    </citation>
    <scope>NUCLEOTIDE SEQUENCE [LARGE SCALE GENOMIC DNA]</scope>
    <source>
        <strain evidence="11 12">DSM 19092</strain>
    </source>
</reference>
<dbReference type="Gene3D" id="3.90.1150.10">
    <property type="entry name" value="Aspartate Aminotransferase, domain 1"/>
    <property type="match status" value="1"/>
</dbReference>
<dbReference type="RefSeq" id="WP_419152294.1">
    <property type="nucleotide sequence ID" value="NZ_JAUSTR010000010.1"/>
</dbReference>
<evidence type="ECO:0000256" key="6">
    <source>
        <dbReference type="ARBA" id="ARBA00022898"/>
    </source>
</evidence>
<gene>
    <name evidence="11" type="ORF">J2S06_002176</name>
</gene>
<dbReference type="InterPro" id="IPR015424">
    <property type="entry name" value="PyrdxlP-dep_Trfase"/>
</dbReference>
<keyword evidence="5" id="KW-0169">Cobalamin biosynthesis</keyword>
<comment type="pathway">
    <text evidence="3">Cofactor biosynthesis; adenosylcobalamin biosynthesis.</text>
</comment>
<name>A0ABT9VQ75_9BACI</name>
<dbReference type="InterPro" id="IPR015421">
    <property type="entry name" value="PyrdxlP-dep_Trfase_major"/>
</dbReference>
<keyword evidence="7 11" id="KW-0456">Lyase</keyword>
<accession>A0ABT9VQ75</accession>
<evidence type="ECO:0000313" key="11">
    <source>
        <dbReference type="EMBL" id="MDQ0163098.1"/>
    </source>
</evidence>
<dbReference type="InterPro" id="IPR015422">
    <property type="entry name" value="PyrdxlP-dep_Trfase_small"/>
</dbReference>
<feature type="domain" description="Aminotransferase class I/classII large" evidence="10">
    <location>
        <begin position="27"/>
        <end position="355"/>
    </location>
</feature>
<dbReference type="InterPro" id="IPR005860">
    <property type="entry name" value="CobD"/>
</dbReference>
<evidence type="ECO:0000313" key="12">
    <source>
        <dbReference type="Proteomes" id="UP001225646"/>
    </source>
</evidence>
<keyword evidence="12" id="KW-1185">Reference proteome</keyword>
<keyword evidence="6" id="KW-0663">Pyridoxal phosphate</keyword>
<evidence type="ECO:0000256" key="5">
    <source>
        <dbReference type="ARBA" id="ARBA00022573"/>
    </source>
</evidence>
<dbReference type="PANTHER" id="PTHR42885">
    <property type="entry name" value="HISTIDINOL-PHOSPHATE AMINOTRANSFERASE-RELATED"/>
    <property type="match status" value="1"/>
</dbReference>
<dbReference type="Pfam" id="PF00155">
    <property type="entry name" value="Aminotran_1_2"/>
    <property type="match status" value="1"/>
</dbReference>
<dbReference type="SUPFAM" id="SSF53383">
    <property type="entry name" value="PLP-dependent transferases"/>
    <property type="match status" value="1"/>
</dbReference>
<evidence type="ECO:0000256" key="2">
    <source>
        <dbReference type="ARBA" id="ARBA00003444"/>
    </source>
</evidence>
<comment type="catalytic activity">
    <reaction evidence="9">
        <text>O-phospho-L-threonine + H(+) = (R)-1-aminopropan-2-yl phosphate + CO2</text>
        <dbReference type="Rhea" id="RHEA:11492"/>
        <dbReference type="ChEBI" id="CHEBI:15378"/>
        <dbReference type="ChEBI" id="CHEBI:16526"/>
        <dbReference type="ChEBI" id="CHEBI:58563"/>
        <dbReference type="ChEBI" id="CHEBI:58675"/>
        <dbReference type="EC" id="4.1.1.81"/>
    </reaction>
</comment>
<evidence type="ECO:0000259" key="10">
    <source>
        <dbReference type="Pfam" id="PF00155"/>
    </source>
</evidence>
<evidence type="ECO:0000256" key="9">
    <source>
        <dbReference type="ARBA" id="ARBA00048531"/>
    </source>
</evidence>
<dbReference type="PANTHER" id="PTHR42885:SF1">
    <property type="entry name" value="THREONINE-PHOSPHATE DECARBOXYLASE"/>
    <property type="match status" value="1"/>
</dbReference>
<evidence type="ECO:0000256" key="4">
    <source>
        <dbReference type="ARBA" id="ARBA00012285"/>
    </source>
</evidence>
<dbReference type="PROSITE" id="PS00105">
    <property type="entry name" value="AA_TRANSFER_CLASS_1"/>
    <property type="match status" value="1"/>
</dbReference>
<comment type="function">
    <text evidence="2">Decarboxylates L-threonine-O-3-phosphate to yield (R)-1-amino-2-propanol O-2-phosphate, the precursor for the linkage between the nucleotide loop and the corrin ring in cobalamin.</text>
</comment>
<protein>
    <recommendedName>
        <fullName evidence="4">threonine-phosphate decarboxylase</fullName>
        <ecNumber evidence="4">4.1.1.81</ecNumber>
    </recommendedName>
    <alternativeName>
        <fullName evidence="8">L-threonine-O-3-phosphate decarboxylase</fullName>
    </alternativeName>
</protein>
<sequence>MKLPSHGSNPFYLYESLQIPLLEKQKRIDFSVNINPFGPPPMIREKWQSYYISIEDYPDPYCLQLKELISKKEHVKEKEIFIGNGASEIIFILASALLKNKKVLIVEPTFSEYQKACEMFGCQVSSFLLESEKNWELYADELLNAIHEVEAIFICHPHNPTGKAFQEKELYQILKEAAKQNTFVIIDEAFYDFSTQNHSMVQYLQKFPNLIILRSLTKMFAIAGIRLGYALGHEAVLEKLKKYQPEWSVNAIAQKIGALCLKDDEHVKRTQQWMEKERNRVSNELRKLGFDVSDSQVNFYLLNEPEKQDLKELIVFLLKHGIVPRHTYNFRGLEGRYLRLAIKKREENDRLLEVLQKWRKICSYL</sequence>
<evidence type="ECO:0000256" key="7">
    <source>
        <dbReference type="ARBA" id="ARBA00023239"/>
    </source>
</evidence>
<dbReference type="GO" id="GO:0048472">
    <property type="term" value="F:threonine-phosphate decarboxylase activity"/>
    <property type="evidence" value="ECO:0007669"/>
    <property type="project" value="UniProtKB-EC"/>
</dbReference>
<organism evidence="11 12">
    <name type="scientific">Aeribacillus alveayuensis</name>
    <dbReference type="NCBI Taxonomy" id="279215"/>
    <lineage>
        <taxon>Bacteria</taxon>
        <taxon>Bacillati</taxon>
        <taxon>Bacillota</taxon>
        <taxon>Bacilli</taxon>
        <taxon>Bacillales</taxon>
        <taxon>Bacillaceae</taxon>
        <taxon>Aeribacillus</taxon>
    </lineage>
</organism>
<dbReference type="CDD" id="cd00609">
    <property type="entry name" value="AAT_like"/>
    <property type="match status" value="1"/>
</dbReference>
<dbReference type="InterPro" id="IPR004838">
    <property type="entry name" value="NHTrfase_class1_PyrdxlP-BS"/>
</dbReference>
<dbReference type="Gene3D" id="3.40.640.10">
    <property type="entry name" value="Type I PLP-dependent aspartate aminotransferase-like (Major domain)"/>
    <property type="match status" value="1"/>
</dbReference>
<dbReference type="EMBL" id="JAUSTR010000010">
    <property type="protein sequence ID" value="MDQ0163098.1"/>
    <property type="molecule type" value="Genomic_DNA"/>
</dbReference>
<comment type="cofactor">
    <cofactor evidence="1">
        <name>pyridoxal 5'-phosphate</name>
        <dbReference type="ChEBI" id="CHEBI:597326"/>
    </cofactor>
</comment>
<dbReference type="InterPro" id="IPR004839">
    <property type="entry name" value="Aminotransferase_I/II_large"/>
</dbReference>
<evidence type="ECO:0000256" key="1">
    <source>
        <dbReference type="ARBA" id="ARBA00001933"/>
    </source>
</evidence>
<evidence type="ECO:0000256" key="8">
    <source>
        <dbReference type="ARBA" id="ARBA00029996"/>
    </source>
</evidence>
<dbReference type="NCBIfam" id="TIGR01140">
    <property type="entry name" value="L_thr_O3P_dcar"/>
    <property type="match status" value="1"/>
</dbReference>
<evidence type="ECO:0000256" key="3">
    <source>
        <dbReference type="ARBA" id="ARBA00004953"/>
    </source>
</evidence>
<proteinExistence type="predicted"/>
<dbReference type="Proteomes" id="UP001225646">
    <property type="component" value="Unassembled WGS sequence"/>
</dbReference>
<comment type="caution">
    <text evidence="11">The sequence shown here is derived from an EMBL/GenBank/DDBJ whole genome shotgun (WGS) entry which is preliminary data.</text>
</comment>